<dbReference type="GO" id="GO:0097729">
    <property type="term" value="C:9+2 motile cilium"/>
    <property type="evidence" value="ECO:0007669"/>
    <property type="project" value="TreeGrafter"/>
</dbReference>
<organism evidence="4">
    <name type="scientific">Aphanomyces astaci</name>
    <name type="common">Crayfish plague agent</name>
    <dbReference type="NCBI Taxonomy" id="112090"/>
    <lineage>
        <taxon>Eukaryota</taxon>
        <taxon>Sar</taxon>
        <taxon>Stramenopiles</taxon>
        <taxon>Oomycota</taxon>
        <taxon>Saprolegniomycetes</taxon>
        <taxon>Saprolegniales</taxon>
        <taxon>Verrucalvaceae</taxon>
        <taxon>Aphanomyces</taxon>
    </lineage>
</organism>
<dbReference type="GO" id="GO:0005524">
    <property type="term" value="F:ATP binding"/>
    <property type="evidence" value="ECO:0007669"/>
    <property type="project" value="InterPro"/>
</dbReference>
<reference evidence="4" key="1">
    <citation type="submission" date="2013-12" db="EMBL/GenBank/DDBJ databases">
        <title>The Genome Sequence of Aphanomyces astaci APO3.</title>
        <authorList>
            <consortium name="The Broad Institute Genomics Platform"/>
            <person name="Russ C."/>
            <person name="Tyler B."/>
            <person name="van West P."/>
            <person name="Dieguez-Uribeondo J."/>
            <person name="Young S.K."/>
            <person name="Zeng Q."/>
            <person name="Gargeya S."/>
            <person name="Fitzgerald M."/>
            <person name="Abouelleil A."/>
            <person name="Alvarado L."/>
            <person name="Chapman S.B."/>
            <person name="Gainer-Dewar J."/>
            <person name="Goldberg J."/>
            <person name="Griggs A."/>
            <person name="Gujja S."/>
            <person name="Hansen M."/>
            <person name="Howarth C."/>
            <person name="Imamovic A."/>
            <person name="Ireland A."/>
            <person name="Larimer J."/>
            <person name="McCowan C."/>
            <person name="Murphy C."/>
            <person name="Pearson M."/>
            <person name="Poon T.W."/>
            <person name="Priest M."/>
            <person name="Roberts A."/>
            <person name="Saif S."/>
            <person name="Shea T."/>
            <person name="Sykes S."/>
            <person name="Wortman J."/>
            <person name="Nusbaum C."/>
            <person name="Birren B."/>
        </authorList>
    </citation>
    <scope>NUCLEOTIDE SEQUENCE [LARGE SCALE GENOMIC DNA]</scope>
    <source>
        <strain evidence="4">APO3</strain>
    </source>
</reference>
<dbReference type="GeneID" id="20808328"/>
<feature type="domain" description="Dynein heavy chain hydrolytic ATP-binding dynein motor region" evidence="3">
    <location>
        <begin position="1436"/>
        <end position="1772"/>
    </location>
</feature>
<accession>W4GND9</accession>
<evidence type="ECO:0000259" key="2">
    <source>
        <dbReference type="Pfam" id="PF08393"/>
    </source>
</evidence>
<dbReference type="PANTHER" id="PTHR10676">
    <property type="entry name" value="DYNEIN HEAVY CHAIN FAMILY PROTEIN"/>
    <property type="match status" value="1"/>
</dbReference>
<dbReference type="SUPFAM" id="SSF52540">
    <property type="entry name" value="P-loop containing nucleoside triphosphate hydrolases"/>
    <property type="match status" value="1"/>
</dbReference>
<dbReference type="Pfam" id="PF12774">
    <property type="entry name" value="AAA_6"/>
    <property type="match status" value="1"/>
</dbReference>
<dbReference type="GO" id="GO:0051959">
    <property type="term" value="F:dynein light intermediate chain binding"/>
    <property type="evidence" value="ECO:0007669"/>
    <property type="project" value="InterPro"/>
</dbReference>
<feature type="domain" description="Dynein heavy chain linker" evidence="2">
    <location>
        <begin position="905"/>
        <end position="1201"/>
    </location>
</feature>
<name>W4GND9_APHAT</name>
<dbReference type="GO" id="GO:0060294">
    <property type="term" value="P:cilium movement involved in cell motility"/>
    <property type="evidence" value="ECO:0007669"/>
    <property type="project" value="TreeGrafter"/>
</dbReference>
<feature type="compositionally biased region" description="Low complexity" evidence="1">
    <location>
        <begin position="3460"/>
        <end position="3471"/>
    </location>
</feature>
<dbReference type="InterPro" id="IPR035699">
    <property type="entry name" value="AAA_6"/>
</dbReference>
<proteinExistence type="predicted"/>
<dbReference type="Gene3D" id="1.20.920.30">
    <property type="match status" value="1"/>
</dbReference>
<dbReference type="InterPro" id="IPR026983">
    <property type="entry name" value="DHC"/>
</dbReference>
<dbReference type="GO" id="GO:0030286">
    <property type="term" value="C:dynein complex"/>
    <property type="evidence" value="ECO:0007669"/>
    <property type="project" value="InterPro"/>
</dbReference>
<dbReference type="InterPro" id="IPR013602">
    <property type="entry name" value="Dynein_heavy_linker"/>
</dbReference>
<dbReference type="VEuPathDB" id="FungiDB:H257_06332"/>
<evidence type="ECO:0000313" key="4">
    <source>
        <dbReference type="EMBL" id="ETV80876.1"/>
    </source>
</evidence>
<dbReference type="OrthoDB" id="75062at2759"/>
<dbReference type="InterPro" id="IPR027417">
    <property type="entry name" value="P-loop_NTPase"/>
</dbReference>
<evidence type="ECO:0008006" key="5">
    <source>
        <dbReference type="Google" id="ProtNLM"/>
    </source>
</evidence>
<sequence length="4217" mass="467511">MHARRKRPRAPCNPKALELAEKANDNNQATHECPSLLHRITASHPSQRPRDVVHHPSTATMEMSPATASMQATQSSVSDTPDKLLAYCLHVIAAKERVVPSHIRLKDIRTVADAVFAPTRKPLEIHYLDYNPSPPCHFTNVYWLSPVPVSKLDLKRHYFTLTSYGLTHVAGADTEVYDVATWLTEKAIFDQIVQMPCIQLMRKMTTFHTWKQNSIGIRFGRARKHLTQKLIWCHAGVVPYALQIRHMTLQITQLATSSIVQKAAPVAFEETRQLDYTCQVTDVLAAVDKVEAFIYEALAPLLQDHARYGSFAASSDVIPIFVRVVDYMVVEALFDAVTTSMDQLVQAITGVTSNSTEYDVVARTAADEALDMSSQVDSLLARPFEHTGDESTTSSASPLQPQIYDFMDPNHRTGTVAYKRLFQLQSASRAPDPLFFVHITIHDTTHCAIASPSKEAWLGKLHASLSQYVAAVDSIGRVGAIPRVRQFVHDHCRPYFRHYFANNLHRFSAMVHNHAHVANVMTALRTAMDIYFAEIEHLASTCLPLKAEFRQLQSIAVPMASTTTPSPNVDAVAHVAEVCRVMQSYVAFRRELRVVDSVLQVGCFLVDRSNFVGNMLHECNATLLTMYEALPHLCKRFMAAVSNELAHKASTLASIPESVDECTAWLECFGSLLRKRSSNTHIEPQLNTLGCLVDSCQENCDLIPHELRVSLVHSFESSNHTYRFKMKALVETSSRIVDANQPFYVDLFSRTMSTRRDILALEFDTVATKLDHALTTFCMFDAFPHSGGFGGADVQALLQVVRHLVNQSARLLTLEAHLEAFRGSSNSYRLQRRRHSFRQMSIDHVYKQHDRLDAVVVLLGLVQSYVELRAPTNDVPLVGIDLPALLAKIATLKRQSQPYCAMLGGVAHPLVAQFYPSIQSLHDAVEIAVTMSHVQFTASRWCRLATFFEHAGAATCTLRHIEHALKSPDAALILTELTDAVRVEARIKDTIGRVKAIVADLTFEFKPDARHDLHVTNCLTLTSSLEDAHLSLMSIRHHQNPWLRDVERLEIRILDAIALLEKVHDMEQHWSKVSSAVAVPEVLAHLNDASLQTAVEAMGTTWRDCLLAVYRWDDHGKKTNVMIKLETVFNEVDFPQWLGLCERIRASMESYMEALRASFARLHLLSNDDLLTLLQTPTPVDLAVQWCYPGVQTVHVANTTQLQSSAHIAGLMDADFMSWLLGDHAISYLHAVSFHCHTDMTQSWVLNLYRPVKILGSLSFWLGQLDIILTHSLASNVMRAKATTYDPVSSMVSDQEALPPQLALSLLHVQFCTFVGRVIEPSPKRLSSARTVLATTATAHRTSLTKLIGAMRSANECNVAVEDAIVLMAYEDGVVRRLTTLAGTHDWAHVVHEWEVSFQLAEVPSSADSTCTSSVLQAQMGHVVVPCGLDIQPKTPWIVILPETERCMFALFHAMRLSVCPMLFGAASTGKRTLIQGVGYLLMRCQWHVHCDASTPLRQLTGFVAGMSAVHGWGFLDNVFQLPVTLLGVLMAEMNKLQHSHVLQVASSGAMTCAIIMSYKGSTLTDSAAVKWLGAPLRPVAVPPPNLALAFHVLLASKGFSNEVAIRNAYSILATLFASSPQGNNNTSVLFLSLRFLRRVASMAGAITKQVAYVIHSQSSSKGSHVRHDASPLNTARYQDSNVFRFALLLVLEPLGLFPRGHVETVVDQFAPSTMVLTQENRMVASAFKVVLERSHFVPIPSLVQKGVELHQALESGGTPAIVVGSTATGKSTCLKAALRSMQLLESLLGTTSNHNISESATMHLTVVPLDELTTPSTALSILSDVVHAKRDVKFNCVCFDGMLPTSGVVFDYMSSILDSNRAAATRRLPHGRQDGMNKGNPMVVLEVVSLASMSPAMLTDCTVVCMDTVVITWQHLLEKWVHQQPSKDHPAFALIPCMQDNVHRFVIEFALPFQATMSKYPMTLLMANILHLVAAIYDAMLPSVTELFLEQCTFLAVMWGLGSYLSTAHRGRLQAFVQELVNEQRQTTPWPSVDALFLFCLEHNCSFFDMTVDLDENRIARVSSPLASPHWGPGPPQSTMNYVPTPPLQFASGLFSMLQSRGVSMVVTGPRGSGKSTALHHLASLVAEPRVFLHSPSQSQHALLKRWMLTANAGAAFVDNVGLDDPRVFRLCRNAVGSQRLFDSNRGSWVHVKATVCGSVGDAQLDQLSDHERLRFLRHFYVVRLTEPSPDELVSMFAHSSQRTLGRSLHPDELGIVQRTISTLQRVRQHLPLRPQYHFGECLIQHILQATLIPSRQPEDLTWTWLLNVKAYVWDALATDAHRQIVQNALRTVGGSGDDSRAAAVDFDDMVWSSPWVASVISRPPAAKSHDNMHVSVRAFMEAEYLRQSCVYGKVDLGWLRAMNAASIVHWIQLNDAFHSHKQVVVVGHDRHCHDNTTKLIAHLAHVKYVTCDDVTSQAGLVKLLDTLCHVTVMADEKVIFCLHDDAFTKWPDLWSFALDLFRGHITTVAQTFVAHHPSFVPSSEDSSGHHLVQDFMQRMRANLCCLVHFQADQTSSPHHHHHLDALLTHRNIPTTVISLPPPSTPSSSQDHADSTQGFIRHVVDQHKQLALSDSDCATLAHACADIHATVCAAHFFTSSSTTSCPGIVNLLQTFSHLLDLRAGATFGNSENGGVREAVAVLEDVRRSFRQAQADSAHWDAAHESCRARQAAWKKLSFAVESKASTNTTMIQDVEHRALPLLQHQLDDVLAALEGAERQRRIDRKALEHAVMGSMTAAEKQSLLDKSFQPLVRMTTALCVAFETPGITAEAACKLMEDPAFETKLIALDIPGHVVATGELQHAMAFALTDVAVMHTKQPMFAAVVRWLHFKLTNAIALDAIAGLRVKHAQITGEMDTLNEMLAQLRMDAADLATHKDTLRILREELSMEATEAKLNSNVAKRDTARLSPLQSFIDFYLTWLRAKYWVHAPTSLTSLLYLAGVVTYAGTIPPMAHQELTAVLAATLTRHGFVLPLDVAWISDTTASLVSTLEADVCFANHRGEDKSILRDLVLLADWSHQTPLFVDPLGVVEPALVEFLNRLKVPLPDARHIVVSCLDPNMLDKLQSALLTNKLVIVRHFSMAKFDLLRPFLHRPRVPLMHQLLVKHSKRPAILPRHHSTVTSLAPLASDSNFLPPKTTNSKGTFQLYLISDEAIVLSAHERSFVNVLDCSTFNVQPVLCDQLKLLLNSTTTENNQAIDLARLQTFVDMHYHLGKLLIEIQHTPTQAQAIQSILQYDHHRQPLETNLAPLIDKTVSSSNVEVGGHEESQDDLVASSAAFIGHMLHALHLLGPAATNSMHSIPRFRKLLIAIHHARRHEKADPPAKRMARLIECLHLMVVCSLPPQCRRLFDCLVAVQQEANAKAPALDRVLTFLAGSDVRVPSPTSKLRTQRTTRASVQSPSQGHIHRLRRIHSVIATVTSSTESADSSTTNEDETRQGNVPHRQWMAHWNSVEMYAQLQTLEALVSEWEGISQHIRLHTSLWQTYIVQALQASPPHFVVPHSWPTPMSTFDRMLLLRCICPDMLAFHMDLFIEDVLSPHLNVSRTPPHLVLSPIVVVVADNQSDLMSSALGDTINLNFQQRYIFGATSTPLFTAALDSVLAKGGSLVVDLLRASDFGEFYRIFHFRSTKSHTSGFSHVIVLVCAPDVAAALPIGFVQTTQTITLPLDLPGTGHDQVASGHMHAHSVVAAFGRSLLDVQHELAAWNAWHAVGWRDFDFRPSHLDDMMATLKHLGELKGACEPTTALALTKQITAAIQDGVLGAGMAHDHDRHHLMTRFVTKWITKSSDHRRHSGIAPATSKKQQYAQTDDAIEYGVAPRMATFVRNVLVRAESTSVINLCRSISPPSPPNDSDEHAVAVCRHMFRSFLHTHHVHHRNNCQHTHDQHDDATVLGAMLVTVAALKFRRSVTKIHHHPHVGTKDTSIALALLQDDLAQRNTLWLHCLEQLDLPEPSPDALRLLLSYHLPPDWMGLPTSATPVPLAALAIHLNRTSDFFRGLKGNIPSVVPLDCLHCPDQFLSGLMLHNAKCLGCDINQLHLELEDGGSPTGGSLVSDTDGQLRAVVVSGLWLFDGHDNRPLFDKLPPLTLRVSLKAPSHQPASERGAVQLPWYALWSLEHVGVWRFGDSRVFRPLGPRLWYTSSDPLPRPETAVLLCPAIDALPSSVSLLLSSIQPNVHA</sequence>
<dbReference type="RefSeq" id="XP_009829823.1">
    <property type="nucleotide sequence ID" value="XM_009831521.1"/>
</dbReference>
<dbReference type="Gene3D" id="3.40.50.300">
    <property type="entry name" value="P-loop containing nucleotide triphosphate hydrolases"/>
    <property type="match status" value="3"/>
</dbReference>
<dbReference type="GO" id="GO:0008569">
    <property type="term" value="F:minus-end-directed microtubule motor activity"/>
    <property type="evidence" value="ECO:0007669"/>
    <property type="project" value="TreeGrafter"/>
</dbReference>
<dbReference type="GO" id="GO:0045505">
    <property type="term" value="F:dynein intermediate chain binding"/>
    <property type="evidence" value="ECO:0007669"/>
    <property type="project" value="InterPro"/>
</dbReference>
<dbReference type="Pfam" id="PF08393">
    <property type="entry name" value="DHC_N2"/>
    <property type="match status" value="1"/>
</dbReference>
<dbReference type="EMBL" id="KI913125">
    <property type="protein sequence ID" value="ETV80876.1"/>
    <property type="molecule type" value="Genomic_DNA"/>
</dbReference>
<evidence type="ECO:0000259" key="3">
    <source>
        <dbReference type="Pfam" id="PF12774"/>
    </source>
</evidence>
<protein>
    <recommendedName>
        <fullName evidence="5">Dynein heavy chain linker domain-containing protein</fullName>
    </recommendedName>
</protein>
<gene>
    <name evidence="4" type="ORF">H257_06332</name>
</gene>
<dbReference type="STRING" id="112090.W4GND9"/>
<feature type="region of interest" description="Disordered" evidence="1">
    <location>
        <begin position="3460"/>
        <end position="3481"/>
    </location>
</feature>
<evidence type="ECO:0000256" key="1">
    <source>
        <dbReference type="SAM" id="MobiDB-lite"/>
    </source>
</evidence>